<evidence type="ECO:0000256" key="3">
    <source>
        <dbReference type="ARBA" id="ARBA00022679"/>
    </source>
</evidence>
<evidence type="ECO:0000259" key="6">
    <source>
        <dbReference type="PROSITE" id="PS51186"/>
    </source>
</evidence>
<dbReference type="Proteomes" id="UP000198575">
    <property type="component" value="Unassembled WGS sequence"/>
</dbReference>
<protein>
    <recommendedName>
        <fullName evidence="5">[Ribosomal protein bS18]-alanine N-acetyltransferase</fullName>
        <ecNumber evidence="5">2.3.1.266</ecNumber>
    </recommendedName>
</protein>
<dbReference type="InterPro" id="IPR000182">
    <property type="entry name" value="GNAT_dom"/>
</dbReference>
<evidence type="ECO:0000256" key="2">
    <source>
        <dbReference type="ARBA" id="ARBA00022490"/>
    </source>
</evidence>
<dbReference type="STRING" id="578942.SAMN05216289_10458"/>
<dbReference type="HAMAP" id="MF_02210">
    <property type="entry name" value="RimI"/>
    <property type="match status" value="1"/>
</dbReference>
<dbReference type="InterPro" id="IPR043690">
    <property type="entry name" value="RimI"/>
</dbReference>
<evidence type="ECO:0000256" key="4">
    <source>
        <dbReference type="ARBA" id="ARBA00023315"/>
    </source>
</evidence>
<feature type="domain" description="N-acetyltransferase" evidence="6">
    <location>
        <begin position="10"/>
        <end position="155"/>
    </location>
</feature>
<name>A0A1I4W715_9GAMM</name>
<accession>A0A1I4W715</accession>
<dbReference type="InterPro" id="IPR016181">
    <property type="entry name" value="Acyl_CoA_acyltransferase"/>
</dbReference>
<dbReference type="GO" id="GO:0005737">
    <property type="term" value="C:cytoplasm"/>
    <property type="evidence" value="ECO:0007669"/>
    <property type="project" value="UniProtKB-SubCell"/>
</dbReference>
<comment type="caution">
    <text evidence="5">Lacks conserved residue(s) required for the propagation of feature annotation.</text>
</comment>
<dbReference type="GO" id="GO:0005840">
    <property type="term" value="C:ribosome"/>
    <property type="evidence" value="ECO:0007669"/>
    <property type="project" value="UniProtKB-KW"/>
</dbReference>
<dbReference type="GO" id="GO:0008999">
    <property type="term" value="F:protein-N-terminal-alanine acetyltransferase activity"/>
    <property type="evidence" value="ECO:0007669"/>
    <property type="project" value="UniProtKB-UniRule"/>
</dbReference>
<comment type="catalytic activity">
    <reaction evidence="5">
        <text>N-terminal L-alanyl-[ribosomal protein bS18] + acetyl-CoA = N-terminal N(alpha)-acetyl-L-alanyl-[ribosomal protein bS18] + CoA + H(+)</text>
        <dbReference type="Rhea" id="RHEA:43756"/>
        <dbReference type="Rhea" id="RHEA-COMP:10676"/>
        <dbReference type="Rhea" id="RHEA-COMP:10677"/>
        <dbReference type="ChEBI" id="CHEBI:15378"/>
        <dbReference type="ChEBI" id="CHEBI:57287"/>
        <dbReference type="ChEBI" id="CHEBI:57288"/>
        <dbReference type="ChEBI" id="CHEBI:64718"/>
        <dbReference type="ChEBI" id="CHEBI:83683"/>
        <dbReference type="EC" id="2.3.1.266"/>
    </reaction>
</comment>
<keyword evidence="3 5" id="KW-0808">Transferase</keyword>
<dbReference type="Pfam" id="PF00583">
    <property type="entry name" value="Acetyltransf_1"/>
    <property type="match status" value="1"/>
</dbReference>
<evidence type="ECO:0000313" key="7">
    <source>
        <dbReference type="EMBL" id="SFN09448.1"/>
    </source>
</evidence>
<dbReference type="CDD" id="cd04301">
    <property type="entry name" value="NAT_SF"/>
    <property type="match status" value="1"/>
</dbReference>
<dbReference type="InterPro" id="IPR050680">
    <property type="entry name" value="YpeA/RimI_acetyltransf"/>
</dbReference>
<comment type="function">
    <text evidence="5">Acetylates the N-terminal alanine of ribosomal protein bS18.</text>
</comment>
<dbReference type="SUPFAM" id="SSF55729">
    <property type="entry name" value="Acyl-CoA N-acyltransferases (Nat)"/>
    <property type="match status" value="1"/>
</dbReference>
<comment type="similarity">
    <text evidence="1 5">Belongs to the acetyltransferase family. RimI subfamily.</text>
</comment>
<evidence type="ECO:0000256" key="1">
    <source>
        <dbReference type="ARBA" id="ARBA00005395"/>
    </source>
</evidence>
<evidence type="ECO:0000313" key="8">
    <source>
        <dbReference type="Proteomes" id="UP000198575"/>
    </source>
</evidence>
<dbReference type="Gene3D" id="3.40.630.30">
    <property type="match status" value="1"/>
</dbReference>
<feature type="active site" description="Proton donor" evidence="5">
    <location>
        <position position="123"/>
    </location>
</feature>
<dbReference type="EMBL" id="FOVF01000004">
    <property type="protein sequence ID" value="SFN09448.1"/>
    <property type="molecule type" value="Genomic_DNA"/>
</dbReference>
<reference evidence="7 8" key="1">
    <citation type="submission" date="2016-10" db="EMBL/GenBank/DDBJ databases">
        <authorList>
            <person name="de Groot N.N."/>
        </authorList>
    </citation>
    <scope>NUCLEOTIDE SEQUENCE [LARGE SCALE GENOMIC DNA]</scope>
    <source>
        <strain evidence="7 8">CGMCC 1.7659</strain>
    </source>
</reference>
<keyword evidence="7" id="KW-0689">Ribosomal protein</keyword>
<dbReference type="PROSITE" id="PS51186">
    <property type="entry name" value="GNAT"/>
    <property type="match status" value="1"/>
</dbReference>
<feature type="active site" description="Proton acceptor" evidence="5">
    <location>
        <position position="111"/>
    </location>
</feature>
<dbReference type="EC" id="2.3.1.266" evidence="5"/>
<keyword evidence="2 5" id="KW-0963">Cytoplasm</keyword>
<dbReference type="AlphaFoldDB" id="A0A1I4W715"/>
<keyword evidence="4 5" id="KW-0012">Acyltransferase</keyword>
<feature type="binding site" evidence="5">
    <location>
        <position position="116"/>
    </location>
    <ligand>
        <name>acetyl-CoA</name>
        <dbReference type="ChEBI" id="CHEBI:57288"/>
    </ligand>
</feature>
<organism evidence="7 8">
    <name type="scientific">Dokdonella immobilis</name>
    <dbReference type="NCBI Taxonomy" id="578942"/>
    <lineage>
        <taxon>Bacteria</taxon>
        <taxon>Pseudomonadati</taxon>
        <taxon>Pseudomonadota</taxon>
        <taxon>Gammaproteobacteria</taxon>
        <taxon>Lysobacterales</taxon>
        <taxon>Rhodanobacteraceae</taxon>
        <taxon>Dokdonella</taxon>
    </lineage>
</organism>
<dbReference type="NCBIfam" id="TIGR01575">
    <property type="entry name" value="rimI"/>
    <property type="match status" value="1"/>
</dbReference>
<dbReference type="PANTHER" id="PTHR43420">
    <property type="entry name" value="ACETYLTRANSFERASE"/>
    <property type="match status" value="1"/>
</dbReference>
<dbReference type="InterPro" id="IPR006464">
    <property type="entry name" value="AcTrfase_RimI/Ard1"/>
</dbReference>
<comment type="subcellular location">
    <subcellularLocation>
        <location evidence="5">Cytoplasm</location>
    </subcellularLocation>
</comment>
<sequence length="168" mass="18802">MVANLQEPISSFRAMRREDLEAISRIELSAYPFPWTFGIFRDCLAAGYECWVLERSAEIIGYGVLSVAGGEAHILNLCVAPAEQGRGHGRRVLSRMLDLARWHRAERVFLEVRPSNTTAIALYDSAGFNEIGKRPNYYPGPRGREDAIVMAMELLAPGHETWPPSLGR</sequence>
<proteinExistence type="inferred from homology"/>
<keyword evidence="8" id="KW-1185">Reference proteome</keyword>
<evidence type="ECO:0000256" key="5">
    <source>
        <dbReference type="HAMAP-Rule" id="MF_02210"/>
    </source>
</evidence>
<keyword evidence="7" id="KW-0687">Ribonucleoprotein</keyword>
<gene>
    <name evidence="5" type="primary">rimI</name>
    <name evidence="7" type="ORF">SAMN05216289_10458</name>
</gene>